<reference evidence="9" key="1">
    <citation type="journal article" date="2016" name="Nat. Genet.">
        <title>A high-quality carrot genome assembly provides new insights into carotenoid accumulation and asterid genome evolution.</title>
        <authorList>
            <person name="Iorizzo M."/>
            <person name="Ellison S."/>
            <person name="Senalik D."/>
            <person name="Zeng P."/>
            <person name="Satapoomin P."/>
            <person name="Huang J."/>
            <person name="Bowman M."/>
            <person name="Iovene M."/>
            <person name="Sanseverino W."/>
            <person name="Cavagnaro P."/>
            <person name="Yildiz M."/>
            <person name="Macko-Podgorni A."/>
            <person name="Moranska E."/>
            <person name="Grzebelus E."/>
            <person name="Grzebelus D."/>
            <person name="Ashrafi H."/>
            <person name="Zheng Z."/>
            <person name="Cheng S."/>
            <person name="Spooner D."/>
            <person name="Van Deynze A."/>
            <person name="Simon P."/>
        </authorList>
    </citation>
    <scope>NUCLEOTIDE SEQUENCE</scope>
    <source>
        <tissue evidence="9">Leaf</tissue>
    </source>
</reference>
<comment type="subcellular location">
    <subcellularLocation>
        <location evidence="1">Nucleus</location>
    </subcellularLocation>
</comment>
<dbReference type="Gene3D" id="3.30.730.10">
    <property type="entry name" value="AP2/ERF domain"/>
    <property type="match status" value="1"/>
</dbReference>
<organism evidence="9 10">
    <name type="scientific">Daucus carota subsp. sativus</name>
    <name type="common">Carrot</name>
    <dbReference type="NCBI Taxonomy" id="79200"/>
    <lineage>
        <taxon>Eukaryota</taxon>
        <taxon>Viridiplantae</taxon>
        <taxon>Streptophyta</taxon>
        <taxon>Embryophyta</taxon>
        <taxon>Tracheophyta</taxon>
        <taxon>Spermatophyta</taxon>
        <taxon>Magnoliopsida</taxon>
        <taxon>eudicotyledons</taxon>
        <taxon>Gunneridae</taxon>
        <taxon>Pentapetalae</taxon>
        <taxon>asterids</taxon>
        <taxon>campanulids</taxon>
        <taxon>Apiales</taxon>
        <taxon>Apiaceae</taxon>
        <taxon>Apioideae</taxon>
        <taxon>Scandiceae</taxon>
        <taxon>Daucinae</taxon>
        <taxon>Daucus</taxon>
        <taxon>Daucus sect. Daucus</taxon>
    </lineage>
</organism>
<dbReference type="InterPro" id="IPR001471">
    <property type="entry name" value="AP2/ERF_dom"/>
</dbReference>
<name>A0AAF0X6M0_DAUCS</name>
<keyword evidence="4" id="KW-0010">Activator</keyword>
<dbReference type="GO" id="GO:0005634">
    <property type="term" value="C:nucleus"/>
    <property type="evidence" value="ECO:0007669"/>
    <property type="project" value="UniProtKB-SubCell"/>
</dbReference>
<dbReference type="InterPro" id="IPR016177">
    <property type="entry name" value="DNA-bd_dom_sf"/>
</dbReference>
<dbReference type="GO" id="GO:0003677">
    <property type="term" value="F:DNA binding"/>
    <property type="evidence" value="ECO:0007669"/>
    <property type="project" value="UniProtKB-KW"/>
</dbReference>
<evidence type="ECO:0000313" key="10">
    <source>
        <dbReference type="Proteomes" id="UP000077755"/>
    </source>
</evidence>
<dbReference type="GO" id="GO:0003700">
    <property type="term" value="F:DNA-binding transcription factor activity"/>
    <property type="evidence" value="ECO:0007669"/>
    <property type="project" value="InterPro"/>
</dbReference>
<dbReference type="Proteomes" id="UP000077755">
    <property type="component" value="Chromosome 5"/>
</dbReference>
<comment type="similarity">
    <text evidence="7">Belongs to the AP2/ERF transcription factor family. ERF subfamily.</text>
</comment>
<reference evidence="9" key="2">
    <citation type="submission" date="2022-03" db="EMBL/GenBank/DDBJ databases">
        <title>Draft title - Genomic analysis of global carrot germplasm unveils the trajectory of domestication and the origin of high carotenoid orange carrot.</title>
        <authorList>
            <person name="Iorizzo M."/>
            <person name="Ellison S."/>
            <person name="Senalik D."/>
            <person name="Macko-Podgorni A."/>
            <person name="Grzebelus D."/>
            <person name="Bostan H."/>
            <person name="Rolling W."/>
            <person name="Curaba J."/>
            <person name="Simon P."/>
        </authorList>
    </citation>
    <scope>NUCLEOTIDE SEQUENCE</scope>
    <source>
        <tissue evidence="9">Leaf</tissue>
    </source>
</reference>
<dbReference type="PANTHER" id="PTHR31839:SF85">
    <property type="entry name" value="AP2_ERF DOMAIN-CONTAINING PROTEIN"/>
    <property type="match status" value="1"/>
</dbReference>
<evidence type="ECO:0000313" key="9">
    <source>
        <dbReference type="EMBL" id="WOH01407.1"/>
    </source>
</evidence>
<dbReference type="AlphaFoldDB" id="A0AAF0X6M0"/>
<keyword evidence="5" id="KW-0804">Transcription</keyword>
<proteinExistence type="inferred from homology"/>
<dbReference type="SUPFAM" id="SSF54171">
    <property type="entry name" value="DNA-binding domain"/>
    <property type="match status" value="1"/>
</dbReference>
<dbReference type="Pfam" id="PF00847">
    <property type="entry name" value="AP2"/>
    <property type="match status" value="1"/>
</dbReference>
<dbReference type="EMBL" id="CP093347">
    <property type="protein sequence ID" value="WOH01407.1"/>
    <property type="molecule type" value="Genomic_DNA"/>
</dbReference>
<gene>
    <name evidence="9" type="ORF">DCAR_0520789</name>
</gene>
<protein>
    <recommendedName>
        <fullName evidence="8">AP2/ERF domain-containing protein</fullName>
    </recommendedName>
</protein>
<evidence type="ECO:0000256" key="1">
    <source>
        <dbReference type="ARBA" id="ARBA00004123"/>
    </source>
</evidence>
<dbReference type="InterPro" id="IPR036955">
    <property type="entry name" value="AP2/ERF_dom_sf"/>
</dbReference>
<evidence type="ECO:0000256" key="3">
    <source>
        <dbReference type="ARBA" id="ARBA00023125"/>
    </source>
</evidence>
<evidence type="ECO:0000259" key="8">
    <source>
        <dbReference type="PROSITE" id="PS51032"/>
    </source>
</evidence>
<dbReference type="PANTHER" id="PTHR31839">
    <property type="entry name" value="DEHYDRATION-RESPONSIVE ELEMENT-BINDING PROTEIN 1D"/>
    <property type="match status" value="1"/>
</dbReference>
<dbReference type="InterPro" id="IPR045277">
    <property type="entry name" value="DRE1A-I"/>
</dbReference>
<dbReference type="PROSITE" id="PS51032">
    <property type="entry name" value="AP2_ERF"/>
    <property type="match status" value="1"/>
</dbReference>
<evidence type="ECO:0000256" key="6">
    <source>
        <dbReference type="ARBA" id="ARBA00023242"/>
    </source>
</evidence>
<dbReference type="SMART" id="SM00380">
    <property type="entry name" value="AP2"/>
    <property type="match status" value="1"/>
</dbReference>
<keyword evidence="3" id="KW-0238">DNA-binding</keyword>
<evidence type="ECO:0000256" key="4">
    <source>
        <dbReference type="ARBA" id="ARBA00023159"/>
    </source>
</evidence>
<evidence type="ECO:0000256" key="7">
    <source>
        <dbReference type="ARBA" id="ARBA00024343"/>
    </source>
</evidence>
<evidence type="ECO:0000256" key="2">
    <source>
        <dbReference type="ARBA" id="ARBA00023015"/>
    </source>
</evidence>
<keyword evidence="6" id="KW-0539">Nucleus</keyword>
<feature type="domain" description="AP2/ERF" evidence="8">
    <location>
        <begin position="46"/>
        <end position="102"/>
    </location>
</feature>
<accession>A0AAF0X6M0</accession>
<evidence type="ECO:0000256" key="5">
    <source>
        <dbReference type="ARBA" id="ARBA00023163"/>
    </source>
</evidence>
<keyword evidence="10" id="KW-1185">Reference proteome</keyword>
<dbReference type="CDD" id="cd00018">
    <property type="entry name" value="AP2"/>
    <property type="match status" value="1"/>
</dbReference>
<sequence length="208" mass="23017">MKSCKTTLQNSRPSACFHLLTNTLKVDFDMPPPQAAVASPSGKHPIYRGIRSRCGKWVSEIREPRKTTRIWLGTYPTPEMAAAAYDAASLVLKGPDTALNFPNHMYSNLLLLPKEPRTAAWIRVAAANAAASRAVASPRQIAQDIDVDNFSSDAYFLGAEEEYVDEEELFNMPDLLMHMAEGMLVHPPSRISISPPISDNSEEESLWS</sequence>
<keyword evidence="2" id="KW-0805">Transcription regulation</keyword>